<dbReference type="Proteomes" id="UP000033649">
    <property type="component" value="Unassembled WGS sequence"/>
</dbReference>
<keyword evidence="1" id="KW-0472">Membrane</keyword>
<feature type="transmembrane region" description="Helical" evidence="1">
    <location>
        <begin position="98"/>
        <end position="119"/>
    </location>
</feature>
<organism evidence="2 3">
    <name type="scientific">Devosia chinhatensis</name>
    <dbReference type="NCBI Taxonomy" id="429727"/>
    <lineage>
        <taxon>Bacteria</taxon>
        <taxon>Pseudomonadati</taxon>
        <taxon>Pseudomonadota</taxon>
        <taxon>Alphaproteobacteria</taxon>
        <taxon>Hyphomicrobiales</taxon>
        <taxon>Devosiaceae</taxon>
        <taxon>Devosia</taxon>
    </lineage>
</organism>
<reference evidence="2 3" key="1">
    <citation type="submission" date="2015-03" db="EMBL/GenBank/DDBJ databases">
        <authorList>
            <person name="Hassan Y."/>
            <person name="Lepp D."/>
            <person name="Li X.-Z."/>
            <person name="Zhou T."/>
        </authorList>
    </citation>
    <scope>NUCLEOTIDE SEQUENCE [LARGE SCALE GENOMIC DNA]</scope>
    <source>
        <strain evidence="2 3">IPL18</strain>
    </source>
</reference>
<protein>
    <submittedName>
        <fullName evidence="2">Uncharacterized protein</fullName>
    </submittedName>
</protein>
<dbReference type="AlphaFoldDB" id="A0A0F5FEX9"/>
<dbReference type="STRING" id="429727.VE26_11245"/>
<evidence type="ECO:0000256" key="1">
    <source>
        <dbReference type="SAM" id="Phobius"/>
    </source>
</evidence>
<feature type="transmembrane region" description="Helical" evidence="1">
    <location>
        <begin position="178"/>
        <end position="196"/>
    </location>
</feature>
<keyword evidence="1" id="KW-1133">Transmembrane helix</keyword>
<comment type="caution">
    <text evidence="2">The sequence shown here is derived from an EMBL/GenBank/DDBJ whole genome shotgun (WGS) entry which is preliminary data.</text>
</comment>
<feature type="transmembrane region" description="Helical" evidence="1">
    <location>
        <begin position="152"/>
        <end position="171"/>
    </location>
</feature>
<proteinExistence type="predicted"/>
<name>A0A0F5FEX9_9HYPH</name>
<feature type="transmembrane region" description="Helical" evidence="1">
    <location>
        <begin position="67"/>
        <end position="86"/>
    </location>
</feature>
<keyword evidence="3" id="KW-1185">Reference proteome</keyword>
<accession>A0A0F5FEX9</accession>
<gene>
    <name evidence="2" type="ORF">VE26_11245</name>
</gene>
<sequence length="248" mass="26782">MTFAPLNQAKSRRFPHFPKRMFSDYAIFALMVAGGAIVGSMVLTLIVSQFRPIEASGWDLAQQLPNWFALGVGAPVGMREFWLYVTHGQTRRNFFGEACLWLIAFALLLGVLYAAGFWIEMPLYALMGWPQTVHTAGLYSHVLDVPMVLLESGLRCLLWGAAGLCLGAAFYRGTFIGLAAIGLCLFVAQIVSLSMGEDAGPVGSLVRVGALPAEPQLGPAVLAHLCGTAILLAVTWLAMRDAPILARK</sequence>
<feature type="transmembrane region" description="Helical" evidence="1">
    <location>
        <begin position="21"/>
        <end position="47"/>
    </location>
</feature>
<dbReference type="RefSeq" id="WP_046105382.1">
    <property type="nucleotide sequence ID" value="NZ_JZEY01000061.1"/>
</dbReference>
<feature type="transmembrane region" description="Helical" evidence="1">
    <location>
        <begin position="216"/>
        <end position="239"/>
    </location>
</feature>
<evidence type="ECO:0000313" key="3">
    <source>
        <dbReference type="Proteomes" id="UP000033649"/>
    </source>
</evidence>
<keyword evidence="1" id="KW-0812">Transmembrane</keyword>
<evidence type="ECO:0000313" key="2">
    <source>
        <dbReference type="EMBL" id="KKB07353.1"/>
    </source>
</evidence>
<dbReference type="PATRIC" id="fig|429727.3.peg.2318"/>
<dbReference type="OrthoDB" id="3538230at2"/>
<dbReference type="EMBL" id="JZEY01000061">
    <property type="protein sequence ID" value="KKB07353.1"/>
    <property type="molecule type" value="Genomic_DNA"/>
</dbReference>